<evidence type="ECO:0000313" key="3">
    <source>
        <dbReference type="Proteomes" id="UP000184396"/>
    </source>
</evidence>
<feature type="signal peptide" evidence="1">
    <location>
        <begin position="1"/>
        <end position="20"/>
    </location>
</feature>
<dbReference type="Gene3D" id="1.25.40.10">
    <property type="entry name" value="Tetratricopeptide repeat domain"/>
    <property type="match status" value="1"/>
</dbReference>
<feature type="chain" id="PRO_5009916555" description="Esterase" evidence="1">
    <location>
        <begin position="21"/>
        <end position="383"/>
    </location>
</feature>
<dbReference type="OrthoDB" id="1142077at2"/>
<sequence length="383" mass="44033">MKKSAILFILCLLALNITKAQVKYETIHSSKLGEERQIKIQLPRGYAANEDKTYPIFIVLDGDYMFEIVAGNVDYYSYWDDMPEAIVVGVNQIDNRFDDCLYSEQNSLPIETGAVFFEFIGMELMPYVEKTYRAGNFRIAVGHGETANFINYYLLKPNALFQAYISISPELAPNMIDYLPEVLNKIPSKTFYYLANTSNDNKSITQMTEALNSDLSAIENDQLEYYFKSFNGPSHYSVPAHAIPSAIERIFQVFQPISKKEYKEVILELEISPVLYLEEKYQAISNLFGIDKKILINDFKAISAAIEKNEYYEYYEALGKLARKAYPETLLGAYYIARFYEENGEPKKAMRTYQSAYTLEEVAGLTKDMMLEKAELIKEDFGY</sequence>
<dbReference type="Proteomes" id="UP000184396">
    <property type="component" value="Unassembled WGS sequence"/>
</dbReference>
<dbReference type="SUPFAM" id="SSF53474">
    <property type="entry name" value="alpha/beta-Hydrolases"/>
    <property type="match status" value="1"/>
</dbReference>
<keyword evidence="1" id="KW-0732">Signal</keyword>
<proteinExistence type="predicted"/>
<dbReference type="InterPro" id="IPR050583">
    <property type="entry name" value="Mycobacterial_A85_antigen"/>
</dbReference>
<dbReference type="InterPro" id="IPR011990">
    <property type="entry name" value="TPR-like_helical_dom_sf"/>
</dbReference>
<reference evidence="2 3" key="1">
    <citation type="submission" date="2016-11" db="EMBL/GenBank/DDBJ databases">
        <authorList>
            <person name="Jaros S."/>
            <person name="Januszkiewicz K."/>
            <person name="Wedrychowicz H."/>
        </authorList>
    </citation>
    <scope>NUCLEOTIDE SEQUENCE [LARGE SCALE GENOMIC DNA]</scope>
    <source>
        <strain evidence="2 3">CGMCC 1.12213</strain>
    </source>
</reference>
<dbReference type="STRING" id="1178825.SAMN05216261_1284"/>
<protein>
    <recommendedName>
        <fullName evidence="4">Esterase</fullName>
    </recommendedName>
</protein>
<gene>
    <name evidence="2" type="ORF">SAMN05216261_1284</name>
</gene>
<keyword evidence="3" id="KW-1185">Reference proteome</keyword>
<dbReference type="Pfam" id="PF00756">
    <property type="entry name" value="Esterase"/>
    <property type="match status" value="1"/>
</dbReference>
<dbReference type="EMBL" id="FQYK01000003">
    <property type="protein sequence ID" value="SHI66320.1"/>
    <property type="molecule type" value="Genomic_DNA"/>
</dbReference>
<evidence type="ECO:0008006" key="4">
    <source>
        <dbReference type="Google" id="ProtNLM"/>
    </source>
</evidence>
<evidence type="ECO:0000256" key="1">
    <source>
        <dbReference type="SAM" id="SignalP"/>
    </source>
</evidence>
<dbReference type="PANTHER" id="PTHR48098:SF6">
    <property type="entry name" value="FERRI-BACILLIBACTIN ESTERASE BESA"/>
    <property type="match status" value="1"/>
</dbReference>
<dbReference type="Gene3D" id="3.40.50.1820">
    <property type="entry name" value="alpha/beta hydrolase"/>
    <property type="match status" value="1"/>
</dbReference>
<dbReference type="InterPro" id="IPR000801">
    <property type="entry name" value="Esterase-like"/>
</dbReference>
<accession>A0A1M6CZE2</accession>
<organism evidence="2 3">
    <name type="scientific">Algibacter luteus</name>
    <dbReference type="NCBI Taxonomy" id="1178825"/>
    <lineage>
        <taxon>Bacteria</taxon>
        <taxon>Pseudomonadati</taxon>
        <taxon>Bacteroidota</taxon>
        <taxon>Flavobacteriia</taxon>
        <taxon>Flavobacteriales</taxon>
        <taxon>Flavobacteriaceae</taxon>
        <taxon>Algibacter</taxon>
    </lineage>
</organism>
<dbReference type="eggNOG" id="COG2819">
    <property type="taxonomic scope" value="Bacteria"/>
</dbReference>
<dbReference type="AlphaFoldDB" id="A0A1M6CZE2"/>
<dbReference type="PANTHER" id="PTHR48098">
    <property type="entry name" value="ENTEROCHELIN ESTERASE-RELATED"/>
    <property type="match status" value="1"/>
</dbReference>
<dbReference type="RefSeq" id="WP_019388473.1">
    <property type="nucleotide sequence ID" value="NZ_ALIH01000013.1"/>
</dbReference>
<name>A0A1M6CZE2_9FLAO</name>
<evidence type="ECO:0000313" key="2">
    <source>
        <dbReference type="EMBL" id="SHI66320.1"/>
    </source>
</evidence>
<dbReference type="InterPro" id="IPR029058">
    <property type="entry name" value="AB_hydrolase_fold"/>
</dbReference>